<evidence type="ECO:0000313" key="2">
    <source>
        <dbReference type="Proteomes" id="UP001239111"/>
    </source>
</evidence>
<sequence>MEIFIKSLTGETITFKFEASDDIKKVKNMIQNTEGISIDQQRLIFGGKSLENDRSILDYNIQSGSTLHLTLSLRGGGYGRLHQIEPTLKLLAEKYNSKKMICRKCYARLPPNATHCRKKKCHSNDVRPKRPPSEKS</sequence>
<organism evidence="1 2">
    <name type="scientific">Eretmocerus hayati</name>
    <dbReference type="NCBI Taxonomy" id="131215"/>
    <lineage>
        <taxon>Eukaryota</taxon>
        <taxon>Metazoa</taxon>
        <taxon>Ecdysozoa</taxon>
        <taxon>Arthropoda</taxon>
        <taxon>Hexapoda</taxon>
        <taxon>Insecta</taxon>
        <taxon>Pterygota</taxon>
        <taxon>Neoptera</taxon>
        <taxon>Endopterygota</taxon>
        <taxon>Hymenoptera</taxon>
        <taxon>Apocrita</taxon>
        <taxon>Proctotrupomorpha</taxon>
        <taxon>Chalcidoidea</taxon>
        <taxon>Aphelinidae</taxon>
        <taxon>Aphelininae</taxon>
        <taxon>Eretmocerus</taxon>
    </lineage>
</organism>
<comment type="caution">
    <text evidence="1">The sequence shown here is derived from an EMBL/GenBank/DDBJ whole genome shotgun (WGS) entry which is preliminary data.</text>
</comment>
<accession>A0ACC2PJX6</accession>
<protein>
    <submittedName>
        <fullName evidence="1">Uncharacterized protein</fullName>
    </submittedName>
</protein>
<dbReference type="EMBL" id="CM056741">
    <property type="protein sequence ID" value="KAJ8683889.1"/>
    <property type="molecule type" value="Genomic_DNA"/>
</dbReference>
<dbReference type="Proteomes" id="UP001239111">
    <property type="component" value="Chromosome 1"/>
</dbReference>
<keyword evidence="2" id="KW-1185">Reference proteome</keyword>
<name>A0ACC2PJX6_9HYME</name>
<reference evidence="1" key="1">
    <citation type="submission" date="2023-04" db="EMBL/GenBank/DDBJ databases">
        <title>A chromosome-level genome assembly of the parasitoid wasp Eretmocerus hayati.</title>
        <authorList>
            <person name="Zhong Y."/>
            <person name="Liu S."/>
            <person name="Liu Y."/>
        </authorList>
    </citation>
    <scope>NUCLEOTIDE SEQUENCE</scope>
    <source>
        <strain evidence="1">ZJU_SS_LIU_2023</strain>
    </source>
</reference>
<evidence type="ECO:0000313" key="1">
    <source>
        <dbReference type="EMBL" id="KAJ8683889.1"/>
    </source>
</evidence>
<proteinExistence type="predicted"/>
<gene>
    <name evidence="1" type="ORF">QAD02_019681</name>
</gene>